<dbReference type="InterPro" id="IPR000917">
    <property type="entry name" value="Sulfatase_N"/>
</dbReference>
<gene>
    <name evidence="4" type="ORF">METZ01_LOCUS29874</name>
</gene>
<dbReference type="Pfam" id="PF00884">
    <property type="entry name" value="Sulfatase"/>
    <property type="match status" value="1"/>
</dbReference>
<dbReference type="Pfam" id="PF14559">
    <property type="entry name" value="TPR_19"/>
    <property type="match status" value="2"/>
</dbReference>
<dbReference type="SUPFAM" id="SSF53649">
    <property type="entry name" value="Alkaline phosphatase-like"/>
    <property type="match status" value="1"/>
</dbReference>
<dbReference type="GO" id="GO:0004065">
    <property type="term" value="F:arylsulfatase activity"/>
    <property type="evidence" value="ECO:0007669"/>
    <property type="project" value="TreeGrafter"/>
</dbReference>
<feature type="transmembrane region" description="Helical" evidence="2">
    <location>
        <begin position="7"/>
        <end position="27"/>
    </location>
</feature>
<protein>
    <recommendedName>
        <fullName evidence="3">Sulfatase N-terminal domain-containing protein</fullName>
    </recommendedName>
</protein>
<dbReference type="InterPro" id="IPR011990">
    <property type="entry name" value="TPR-like_helical_dom_sf"/>
</dbReference>
<evidence type="ECO:0000256" key="2">
    <source>
        <dbReference type="SAM" id="Phobius"/>
    </source>
</evidence>
<evidence type="ECO:0000259" key="3">
    <source>
        <dbReference type="Pfam" id="PF00884"/>
    </source>
</evidence>
<dbReference type="EMBL" id="UINC01001300">
    <property type="protein sequence ID" value="SUZ77020.1"/>
    <property type="molecule type" value="Genomic_DNA"/>
</dbReference>
<comment type="similarity">
    <text evidence="1">Belongs to the sulfatase family.</text>
</comment>
<dbReference type="Gene3D" id="1.25.40.10">
    <property type="entry name" value="Tetratricopeptide repeat domain"/>
    <property type="match status" value="1"/>
</dbReference>
<dbReference type="InterPro" id="IPR017850">
    <property type="entry name" value="Alkaline_phosphatase_core_sf"/>
</dbReference>
<dbReference type="PANTHER" id="PTHR42693">
    <property type="entry name" value="ARYLSULFATASE FAMILY MEMBER"/>
    <property type="match status" value="1"/>
</dbReference>
<dbReference type="AlphaFoldDB" id="A0A381QDC6"/>
<dbReference type="InterPro" id="IPR019734">
    <property type="entry name" value="TPR_rpt"/>
</dbReference>
<evidence type="ECO:0000256" key="1">
    <source>
        <dbReference type="ARBA" id="ARBA00008779"/>
    </source>
</evidence>
<keyword evidence="2" id="KW-1133">Transmembrane helix</keyword>
<proteinExistence type="inferred from homology"/>
<evidence type="ECO:0000313" key="4">
    <source>
        <dbReference type="EMBL" id="SUZ77020.1"/>
    </source>
</evidence>
<reference evidence="4" key="1">
    <citation type="submission" date="2018-05" db="EMBL/GenBank/DDBJ databases">
        <authorList>
            <person name="Lanie J.A."/>
            <person name="Ng W.-L."/>
            <person name="Kazmierczak K.M."/>
            <person name="Andrzejewski T.M."/>
            <person name="Davidsen T.M."/>
            <person name="Wayne K.J."/>
            <person name="Tettelin H."/>
            <person name="Glass J.I."/>
            <person name="Rusch D."/>
            <person name="Podicherti R."/>
            <person name="Tsui H.-C.T."/>
            <person name="Winkler M.E."/>
        </authorList>
    </citation>
    <scope>NUCLEOTIDE SEQUENCE</scope>
</reference>
<keyword evidence="2" id="KW-0812">Transmembrane</keyword>
<dbReference type="PANTHER" id="PTHR42693:SF33">
    <property type="entry name" value="ARYLSULFATASE"/>
    <property type="match status" value="1"/>
</dbReference>
<dbReference type="Gene3D" id="3.40.720.10">
    <property type="entry name" value="Alkaline Phosphatase, subunit A"/>
    <property type="match status" value="2"/>
</dbReference>
<dbReference type="PROSITE" id="PS50005">
    <property type="entry name" value="TPR"/>
    <property type="match status" value="5"/>
</dbReference>
<keyword evidence="2" id="KW-0472">Membrane</keyword>
<accession>A0A381QDC6</accession>
<dbReference type="SUPFAM" id="SSF48452">
    <property type="entry name" value="TPR-like"/>
    <property type="match status" value="2"/>
</dbReference>
<dbReference type="CDD" id="cd16148">
    <property type="entry name" value="sulfatase_like"/>
    <property type="match status" value="1"/>
</dbReference>
<name>A0A381QDC6_9ZZZZ</name>
<dbReference type="InterPro" id="IPR050738">
    <property type="entry name" value="Sulfatase"/>
</dbReference>
<dbReference type="Pfam" id="PF13432">
    <property type="entry name" value="TPR_16"/>
    <property type="match status" value="1"/>
</dbReference>
<organism evidence="4">
    <name type="scientific">marine metagenome</name>
    <dbReference type="NCBI Taxonomy" id="408172"/>
    <lineage>
        <taxon>unclassified sequences</taxon>
        <taxon>metagenomes</taxon>
        <taxon>ecological metagenomes</taxon>
    </lineage>
</organism>
<feature type="domain" description="Sulfatase N-terminal" evidence="3">
    <location>
        <begin position="45"/>
        <end position="318"/>
    </location>
</feature>
<sequence>MRRNHLVTAAVITASVILMTAAWLYLFSSSGSLDFARLRGDEQFNVIVVTLDTTRADRLGAYGFDGVQTPVIDSLAREGILFQRAYAVTPLTLPSHTSLFSGTYPPHHGVRDNGGFIVPDEITTLAEIYKSSGYETAGFVAAYVLDARWGLDQGFDTYVDDFDVKGQRFISMGGVQRPANEVIDTAIKWMEQQRSTPFFLWVHLYDPHAPYEAPEPYKSRYPGSPYLAEIAFTDNQIGRLIEALEMSDKRDETFIIVAADHGESLGDHGEIQHGFFIYEGATHVPLIISTPFEEISGVQATEVVSLIDVMPTILDMSGLEIPEAVQGQSLTSLFLEGAASEKRFVYSETFYARYHYGWSELTSIQDERYKLIMSPDPELYDLAEDPGETINLAASEKDLYKSLEATADQFIDEIGEGGTSGEFMAVDEDTLAKLASLGYIGSFVPTEEESAEELASPREKIGIYNKSIQARQRMHTEKYEEAEELLQEILDEDPRVLDAYQSMAQLYDLQERFDEAAEVYKQAIPLKPEDPYAYINLAETQIKLGRVEEAEKTVLDALDFVEPNAYIYYLLGNVNRMQGRLSESLAYYEKCLEVNPDSAVAYSGLAGAYFELDDLQAAEQNARKALSLDDSVPSMHFTLASIHEAEGDLQQAAAEYLKEIEVTPEDVGSHFNLAMIYRVVGRVDEEEKQLQRVLEINPDYPRGLLFMARIYLNKGENYARAVEMVTAAVEEPLENQDLALGYFLLADLHNRLGDPVKSREYAAKAQSLVSRSL</sequence>
<dbReference type="PROSITE" id="PS50293">
    <property type="entry name" value="TPR_REGION"/>
    <property type="match status" value="2"/>
</dbReference>
<dbReference type="SMART" id="SM00028">
    <property type="entry name" value="TPR"/>
    <property type="match status" value="7"/>
</dbReference>